<feature type="transmembrane region" description="Helical" evidence="7">
    <location>
        <begin position="56"/>
        <end position="84"/>
    </location>
</feature>
<evidence type="ECO:0000256" key="6">
    <source>
        <dbReference type="ARBA" id="ARBA00023136"/>
    </source>
</evidence>
<feature type="transmembrane region" description="Helical" evidence="7">
    <location>
        <begin position="135"/>
        <end position="154"/>
    </location>
</feature>
<reference evidence="8" key="1">
    <citation type="submission" date="2016-10" db="EMBL/GenBank/DDBJ databases">
        <title>Sequence of Gallionella enrichment culture.</title>
        <authorList>
            <person name="Poehlein A."/>
            <person name="Muehling M."/>
            <person name="Daniel R."/>
        </authorList>
    </citation>
    <scope>NUCLEOTIDE SEQUENCE</scope>
</reference>
<comment type="caution">
    <text evidence="8">The sequence shown here is derived from an EMBL/GenBank/DDBJ whole genome shotgun (WGS) entry which is preliminary data.</text>
</comment>
<dbReference type="AlphaFoldDB" id="A0A1J5R7Z1"/>
<dbReference type="InterPro" id="IPR005614">
    <property type="entry name" value="NrfD-like"/>
</dbReference>
<sequence length="391" mass="42944">MSASHNHPAPAPLGGSFVTPTTVILAALVAIAGVIMLIRFFFGLGAVTNINDGYPWGIWVVYDVVIGSAFACGGYSVALLVYIFNKGEYHPMVRPALLASLFGYTLAGAGVMLDLGRYWNFWHIFWPGYAQVNSVMFEVAVCITAYIVVMWIEFSPAFLEKFGMKNVKRKLNKFLFLIIALGTLLPSMHQSSLGSLLVVFGYQIHPLWQTMLLPLLYLMTALAIGFAVVIFEACLSSAGFKRPLEMQLLGKLSKVMLWMLAAYLIVRLVDLVVRGAVGSMFELRIETLMFWIENALFIAPLVILANPKSRRNPSRLVIAAVCLMLAGFLLRIDSFLVGYETGPGWHYFPSVPEIMVSIGMIALEILGYIALVRYLPILPGTAGAAAVASNK</sequence>
<comment type="similarity">
    <text evidence="2">Belongs to the NrfD family.</text>
</comment>
<evidence type="ECO:0000256" key="4">
    <source>
        <dbReference type="ARBA" id="ARBA00022692"/>
    </source>
</evidence>
<feature type="transmembrane region" description="Helical" evidence="7">
    <location>
        <begin position="351"/>
        <end position="371"/>
    </location>
</feature>
<feature type="transmembrane region" description="Helical" evidence="7">
    <location>
        <begin position="174"/>
        <end position="202"/>
    </location>
</feature>
<dbReference type="Pfam" id="PF03916">
    <property type="entry name" value="NrfD"/>
    <property type="match status" value="1"/>
</dbReference>
<dbReference type="PANTHER" id="PTHR30074:SF4">
    <property type="entry name" value="NI_FE-HYDROGENASE 2 B-TYPE CYTOCHROME SUBUNIT-RELATED"/>
    <property type="match status" value="1"/>
</dbReference>
<dbReference type="GO" id="GO:0009061">
    <property type="term" value="P:anaerobic respiration"/>
    <property type="evidence" value="ECO:0007669"/>
    <property type="project" value="TreeGrafter"/>
</dbReference>
<feature type="transmembrane region" description="Helical" evidence="7">
    <location>
        <begin position="214"/>
        <end position="235"/>
    </location>
</feature>
<accession>A0A1J5R7Z1</accession>
<feature type="transmembrane region" description="Helical" evidence="7">
    <location>
        <begin position="255"/>
        <end position="276"/>
    </location>
</feature>
<name>A0A1J5R7Z1_9ZZZZ</name>
<keyword evidence="4 7" id="KW-0812">Transmembrane</keyword>
<feature type="transmembrane region" description="Helical" evidence="7">
    <location>
        <begin position="96"/>
        <end position="115"/>
    </location>
</feature>
<evidence type="ECO:0000256" key="3">
    <source>
        <dbReference type="ARBA" id="ARBA00022475"/>
    </source>
</evidence>
<keyword evidence="6 7" id="KW-0472">Membrane</keyword>
<feature type="transmembrane region" description="Helical" evidence="7">
    <location>
        <begin position="317"/>
        <end position="339"/>
    </location>
</feature>
<evidence type="ECO:0000256" key="7">
    <source>
        <dbReference type="SAM" id="Phobius"/>
    </source>
</evidence>
<protein>
    <submittedName>
        <fullName evidence="8">Putative Ni/Fe-hydrogenase 2 b-type cytochrome subunit</fullName>
    </submittedName>
</protein>
<dbReference type="InterPro" id="IPR051817">
    <property type="entry name" value="FDH_cytochrome_b556_subunit"/>
</dbReference>
<evidence type="ECO:0000313" key="8">
    <source>
        <dbReference type="EMBL" id="OIQ91482.1"/>
    </source>
</evidence>
<feature type="transmembrane region" description="Helical" evidence="7">
    <location>
        <begin position="21"/>
        <end position="44"/>
    </location>
</feature>
<dbReference type="PANTHER" id="PTHR30074">
    <property type="entry name" value="FORMATE DEHYDROGENASE, NITRATE-INDUCIBLE, CYTOCHROME B556 FDN SUBUNIT"/>
    <property type="match status" value="1"/>
</dbReference>
<comment type="subcellular location">
    <subcellularLocation>
        <location evidence="1">Cell membrane</location>
        <topology evidence="1">Multi-pass membrane protein</topology>
    </subcellularLocation>
</comment>
<dbReference type="NCBIfam" id="NF008133">
    <property type="entry name" value="PRK10881.1"/>
    <property type="match status" value="1"/>
</dbReference>
<organism evidence="8">
    <name type="scientific">mine drainage metagenome</name>
    <dbReference type="NCBI Taxonomy" id="410659"/>
    <lineage>
        <taxon>unclassified sequences</taxon>
        <taxon>metagenomes</taxon>
        <taxon>ecological metagenomes</taxon>
    </lineage>
</organism>
<keyword evidence="5 7" id="KW-1133">Transmembrane helix</keyword>
<dbReference type="GO" id="GO:0005886">
    <property type="term" value="C:plasma membrane"/>
    <property type="evidence" value="ECO:0007669"/>
    <property type="project" value="UniProtKB-SubCell"/>
</dbReference>
<gene>
    <name evidence="8" type="primary">hybB_2</name>
    <name evidence="8" type="ORF">GALL_266190</name>
</gene>
<evidence type="ECO:0000256" key="1">
    <source>
        <dbReference type="ARBA" id="ARBA00004651"/>
    </source>
</evidence>
<evidence type="ECO:0000256" key="5">
    <source>
        <dbReference type="ARBA" id="ARBA00022989"/>
    </source>
</evidence>
<evidence type="ECO:0000256" key="2">
    <source>
        <dbReference type="ARBA" id="ARBA00008929"/>
    </source>
</evidence>
<feature type="transmembrane region" description="Helical" evidence="7">
    <location>
        <begin position="288"/>
        <end position="305"/>
    </location>
</feature>
<keyword evidence="3" id="KW-1003">Cell membrane</keyword>
<dbReference type="EMBL" id="MLJW01000258">
    <property type="protein sequence ID" value="OIQ91482.1"/>
    <property type="molecule type" value="Genomic_DNA"/>
</dbReference>
<proteinExistence type="inferred from homology"/>